<dbReference type="InterPro" id="IPR050397">
    <property type="entry name" value="Env_Response_Regulators"/>
</dbReference>
<dbReference type="SUPFAM" id="SSF51206">
    <property type="entry name" value="cAMP-binding domain-like"/>
    <property type="match status" value="1"/>
</dbReference>
<dbReference type="Pfam" id="PF00027">
    <property type="entry name" value="cNMP_binding"/>
    <property type="match status" value="1"/>
</dbReference>
<comment type="caution">
    <text evidence="1">The sequence shown here is derived from an EMBL/GenBank/DDBJ whole genome shotgun (WGS) entry which is preliminary data.</text>
</comment>
<organism evidence="1">
    <name type="scientific">Nocardia globerula</name>
    <dbReference type="NCBI Taxonomy" id="1818"/>
    <lineage>
        <taxon>Bacteria</taxon>
        <taxon>Bacillati</taxon>
        <taxon>Actinomycetota</taxon>
        <taxon>Actinomycetes</taxon>
        <taxon>Mycobacteriales</taxon>
        <taxon>Nocardiaceae</taxon>
        <taxon>Nocardia</taxon>
    </lineage>
</organism>
<accession>A0A652YN23</accession>
<sequence>MNDHTREHCPREIEDLADDQRHELAAISHEVQFTQGTVLFHESGLADRCWLLQSGRIALTTTIPGRGDETVETLSVGEVLGVSWFQPPRQWRWTATAVTPVTAVEIDATVLQSVAESDPDLGRAIYSILANTLLHRLQATRARLLDLYAHEHVR</sequence>
<name>A0A652YN23_NOCGL</name>
<evidence type="ECO:0000313" key="1">
    <source>
        <dbReference type="EMBL" id="TYQ02969.1"/>
    </source>
</evidence>
<dbReference type="GO" id="GO:0005829">
    <property type="term" value="C:cytosol"/>
    <property type="evidence" value="ECO:0007669"/>
    <property type="project" value="TreeGrafter"/>
</dbReference>
<dbReference type="InterPro" id="IPR014710">
    <property type="entry name" value="RmlC-like_jellyroll"/>
</dbReference>
<dbReference type="PANTHER" id="PTHR24567:SF74">
    <property type="entry name" value="HTH-TYPE TRANSCRIPTIONAL REGULATOR ARCR"/>
    <property type="match status" value="1"/>
</dbReference>
<gene>
    <name evidence="1" type="ORF">FNL38_105118</name>
</gene>
<dbReference type="PANTHER" id="PTHR24567">
    <property type="entry name" value="CRP FAMILY TRANSCRIPTIONAL REGULATORY PROTEIN"/>
    <property type="match status" value="1"/>
</dbReference>
<dbReference type="AlphaFoldDB" id="A0A652YN23"/>
<dbReference type="GO" id="GO:0003700">
    <property type="term" value="F:DNA-binding transcription factor activity"/>
    <property type="evidence" value="ECO:0007669"/>
    <property type="project" value="TreeGrafter"/>
</dbReference>
<dbReference type="PROSITE" id="PS50042">
    <property type="entry name" value="CNMP_BINDING_3"/>
    <property type="match status" value="1"/>
</dbReference>
<protein>
    <submittedName>
        <fullName evidence="1">Uncharacterized protein</fullName>
    </submittedName>
</protein>
<dbReference type="EMBL" id="VNIQ01000005">
    <property type="protein sequence ID" value="TYQ02969.1"/>
    <property type="molecule type" value="Genomic_DNA"/>
</dbReference>
<reference evidence="1" key="1">
    <citation type="submission" date="2019-07" db="EMBL/GenBank/DDBJ databases">
        <title>Genomic Encyclopedia of Type Strains, Phase IV (KMG-IV): sequencing the most valuable type-strain genomes for metagenomic binning, comparative biology and taxonomic classification.</title>
        <authorList>
            <person name="Goeker M."/>
        </authorList>
    </citation>
    <scope>NUCLEOTIDE SEQUENCE</scope>
    <source>
        <strain evidence="1">DSM 44596</strain>
    </source>
</reference>
<dbReference type="Gene3D" id="2.60.120.10">
    <property type="entry name" value="Jelly Rolls"/>
    <property type="match status" value="1"/>
</dbReference>
<dbReference type="CDD" id="cd00038">
    <property type="entry name" value="CAP_ED"/>
    <property type="match status" value="1"/>
</dbReference>
<dbReference type="InterPro" id="IPR018490">
    <property type="entry name" value="cNMP-bd_dom_sf"/>
</dbReference>
<dbReference type="SMART" id="SM00100">
    <property type="entry name" value="cNMP"/>
    <property type="match status" value="1"/>
</dbReference>
<proteinExistence type="predicted"/>
<dbReference type="InterPro" id="IPR000595">
    <property type="entry name" value="cNMP-bd_dom"/>
</dbReference>